<evidence type="ECO:0000313" key="1">
    <source>
        <dbReference type="EMBL" id="CAD5120662.1"/>
    </source>
</evidence>
<evidence type="ECO:0000313" key="2">
    <source>
        <dbReference type="Proteomes" id="UP000549394"/>
    </source>
</evidence>
<sequence>MSLYIEMDVESMNHAQFIKEQFAFGAAFDNGVLNREFPIYVLNYGNRYSVGADVQPCHERILRNIFRRLVDRYNHFNIEVIFKVPENYYKTVLDLTTWFHRFFGVKICLEDSETSVQLVGPADNIDTMISLMKEEIFKRK</sequence>
<proteinExistence type="predicted"/>
<keyword evidence="2" id="KW-1185">Reference proteome</keyword>
<dbReference type="Proteomes" id="UP000549394">
    <property type="component" value="Unassembled WGS sequence"/>
</dbReference>
<gene>
    <name evidence="1" type="ORF">DGYR_LOCUS8727</name>
</gene>
<dbReference type="AlphaFoldDB" id="A0A7I8VXW4"/>
<comment type="caution">
    <text evidence="1">The sequence shown here is derived from an EMBL/GenBank/DDBJ whole genome shotgun (WGS) entry which is preliminary data.</text>
</comment>
<accession>A0A7I8VXW4</accession>
<reference evidence="1 2" key="1">
    <citation type="submission" date="2020-08" db="EMBL/GenBank/DDBJ databases">
        <authorList>
            <person name="Hejnol A."/>
        </authorList>
    </citation>
    <scope>NUCLEOTIDE SEQUENCE [LARGE SCALE GENOMIC DNA]</scope>
</reference>
<dbReference type="EMBL" id="CAJFCJ010000013">
    <property type="protein sequence ID" value="CAD5120662.1"/>
    <property type="molecule type" value="Genomic_DNA"/>
</dbReference>
<organism evidence="1 2">
    <name type="scientific">Dimorphilus gyrociliatus</name>
    <dbReference type="NCBI Taxonomy" id="2664684"/>
    <lineage>
        <taxon>Eukaryota</taxon>
        <taxon>Metazoa</taxon>
        <taxon>Spiralia</taxon>
        <taxon>Lophotrochozoa</taxon>
        <taxon>Annelida</taxon>
        <taxon>Polychaeta</taxon>
        <taxon>Polychaeta incertae sedis</taxon>
        <taxon>Dinophilidae</taxon>
        <taxon>Dimorphilus</taxon>
    </lineage>
</organism>
<protein>
    <submittedName>
        <fullName evidence="1">DgyrCDS9224</fullName>
    </submittedName>
</protein>
<name>A0A7I8VXW4_9ANNE</name>